<dbReference type="SUPFAM" id="SSF52540">
    <property type="entry name" value="P-loop containing nucleoside triphosphate hydrolases"/>
    <property type="match status" value="1"/>
</dbReference>
<dbReference type="FunFam" id="3.40.50.300:FF:000224">
    <property type="entry name" value="Energy-coupling factor transporter ATP-binding protein EcfA"/>
    <property type="match status" value="1"/>
</dbReference>
<evidence type="ECO:0000256" key="8">
    <source>
        <dbReference type="ARBA" id="ARBA00023136"/>
    </source>
</evidence>
<dbReference type="GO" id="GO:0005524">
    <property type="term" value="F:ATP binding"/>
    <property type="evidence" value="ECO:0007669"/>
    <property type="project" value="UniProtKB-KW"/>
</dbReference>
<dbReference type="InterPro" id="IPR030947">
    <property type="entry name" value="EcfA_1"/>
</dbReference>
<dbReference type="InterPro" id="IPR015856">
    <property type="entry name" value="ABC_transpr_CbiO/EcfA_su"/>
</dbReference>
<evidence type="ECO:0000313" key="11">
    <source>
        <dbReference type="Proteomes" id="UP000184476"/>
    </source>
</evidence>
<dbReference type="GO" id="GO:0042626">
    <property type="term" value="F:ATPase-coupled transmembrane transporter activity"/>
    <property type="evidence" value="ECO:0007669"/>
    <property type="project" value="TreeGrafter"/>
</dbReference>
<comment type="subcellular location">
    <subcellularLocation>
        <location evidence="1">Cell membrane</location>
        <topology evidence="1">Peripheral membrane protein</topology>
    </subcellularLocation>
</comment>
<keyword evidence="6 10" id="KW-0067">ATP-binding</keyword>
<dbReference type="InterPro" id="IPR003593">
    <property type="entry name" value="AAA+_ATPase"/>
</dbReference>
<evidence type="ECO:0000259" key="9">
    <source>
        <dbReference type="PROSITE" id="PS50893"/>
    </source>
</evidence>
<protein>
    <submittedName>
        <fullName evidence="10">Energy-coupling factor transport system ATP-binding protein</fullName>
    </submittedName>
</protein>
<keyword evidence="7" id="KW-1278">Translocase</keyword>
<dbReference type="NCBIfam" id="TIGR04520">
    <property type="entry name" value="ECF_ATPase_1"/>
    <property type="match status" value="1"/>
</dbReference>
<organism evidence="10 11">
    <name type="scientific">Seinonella peptonophila</name>
    <dbReference type="NCBI Taxonomy" id="112248"/>
    <lineage>
        <taxon>Bacteria</taxon>
        <taxon>Bacillati</taxon>
        <taxon>Bacillota</taxon>
        <taxon>Bacilli</taxon>
        <taxon>Bacillales</taxon>
        <taxon>Thermoactinomycetaceae</taxon>
        <taxon>Seinonella</taxon>
    </lineage>
</organism>
<dbReference type="PROSITE" id="PS50893">
    <property type="entry name" value="ABC_TRANSPORTER_2"/>
    <property type="match status" value="1"/>
</dbReference>
<dbReference type="GO" id="GO:0016887">
    <property type="term" value="F:ATP hydrolysis activity"/>
    <property type="evidence" value="ECO:0007669"/>
    <property type="project" value="InterPro"/>
</dbReference>
<proteinExistence type="inferred from homology"/>
<dbReference type="STRING" id="112248.SAMN05444392_107207"/>
<dbReference type="GO" id="GO:0015087">
    <property type="term" value="F:cobalt ion transmembrane transporter activity"/>
    <property type="evidence" value="ECO:0007669"/>
    <property type="project" value="UniProtKB-ARBA"/>
</dbReference>
<sequence>MIHFQDVWFDYSPEITPEEQWNLRKISLSIQPGEYLALIGKNGSGKSTLARLCNGLLLPDRGQVVIDGHSTANPDHIWEVRRKVGLIFQNPDNQIVGATVADDIAFGLENIGCPTAEIRERVDYAMSQMGLTAFADRSPDQLSGGQKQRLAIASFLALQPQVMIFDEATTMIDPQGRAEILQIIDKLHQDGKTILHITHSLAEAMKAERILLLDQGECCLDFRSADILQVWEPLQQYAVDFPPMLLVAKHLHDWGYPIDIKHRQPTEMVEELWKLHLKK</sequence>
<dbReference type="GO" id="GO:0043190">
    <property type="term" value="C:ATP-binding cassette (ABC) transporter complex"/>
    <property type="evidence" value="ECO:0007669"/>
    <property type="project" value="TreeGrafter"/>
</dbReference>
<evidence type="ECO:0000256" key="6">
    <source>
        <dbReference type="ARBA" id="ARBA00022840"/>
    </source>
</evidence>
<evidence type="ECO:0000256" key="1">
    <source>
        <dbReference type="ARBA" id="ARBA00004202"/>
    </source>
</evidence>
<dbReference type="SMART" id="SM00382">
    <property type="entry name" value="AAA"/>
    <property type="match status" value="1"/>
</dbReference>
<gene>
    <name evidence="10" type="ORF">SAMN05444392_107207</name>
</gene>
<dbReference type="Gene3D" id="3.40.50.300">
    <property type="entry name" value="P-loop containing nucleotide triphosphate hydrolases"/>
    <property type="match status" value="1"/>
</dbReference>
<keyword evidence="4" id="KW-1003">Cell membrane</keyword>
<accession>A0A1M4YXH6</accession>
<evidence type="ECO:0000256" key="7">
    <source>
        <dbReference type="ARBA" id="ARBA00022967"/>
    </source>
</evidence>
<dbReference type="AlphaFoldDB" id="A0A1M4YXH6"/>
<dbReference type="InterPro" id="IPR027417">
    <property type="entry name" value="P-loop_NTPase"/>
</dbReference>
<evidence type="ECO:0000256" key="4">
    <source>
        <dbReference type="ARBA" id="ARBA00022475"/>
    </source>
</evidence>
<dbReference type="OrthoDB" id="9784332at2"/>
<dbReference type="PANTHER" id="PTHR43553">
    <property type="entry name" value="HEAVY METAL TRANSPORTER"/>
    <property type="match status" value="1"/>
</dbReference>
<comment type="similarity">
    <text evidence="2">Belongs to the ABC transporter superfamily.</text>
</comment>
<evidence type="ECO:0000256" key="3">
    <source>
        <dbReference type="ARBA" id="ARBA00022448"/>
    </source>
</evidence>
<evidence type="ECO:0000256" key="2">
    <source>
        <dbReference type="ARBA" id="ARBA00005417"/>
    </source>
</evidence>
<keyword evidence="3" id="KW-0813">Transport</keyword>
<keyword evidence="5" id="KW-0547">Nucleotide-binding</keyword>
<dbReference type="InterPro" id="IPR050095">
    <property type="entry name" value="ECF_ABC_transporter_ATP-bd"/>
</dbReference>
<evidence type="ECO:0000256" key="5">
    <source>
        <dbReference type="ARBA" id="ARBA00022741"/>
    </source>
</evidence>
<keyword evidence="8" id="KW-0472">Membrane</keyword>
<keyword evidence="11" id="KW-1185">Reference proteome</keyword>
<dbReference type="InterPro" id="IPR017871">
    <property type="entry name" value="ABC_transporter-like_CS"/>
</dbReference>
<dbReference type="EMBL" id="FQVL01000007">
    <property type="protein sequence ID" value="SHF10440.1"/>
    <property type="molecule type" value="Genomic_DNA"/>
</dbReference>
<dbReference type="Proteomes" id="UP000184476">
    <property type="component" value="Unassembled WGS sequence"/>
</dbReference>
<dbReference type="Pfam" id="PF00005">
    <property type="entry name" value="ABC_tran"/>
    <property type="match status" value="1"/>
</dbReference>
<name>A0A1M4YXH6_9BACL</name>
<dbReference type="PROSITE" id="PS00211">
    <property type="entry name" value="ABC_TRANSPORTER_1"/>
    <property type="match status" value="1"/>
</dbReference>
<evidence type="ECO:0000313" key="10">
    <source>
        <dbReference type="EMBL" id="SHF10440.1"/>
    </source>
</evidence>
<feature type="domain" description="ABC transporter" evidence="9">
    <location>
        <begin position="2"/>
        <end position="240"/>
    </location>
</feature>
<dbReference type="RefSeq" id="WP_073155208.1">
    <property type="nucleotide sequence ID" value="NZ_FQVL01000007.1"/>
</dbReference>
<reference evidence="10 11" key="1">
    <citation type="submission" date="2016-11" db="EMBL/GenBank/DDBJ databases">
        <authorList>
            <person name="Jaros S."/>
            <person name="Januszkiewicz K."/>
            <person name="Wedrychowicz H."/>
        </authorList>
    </citation>
    <scope>NUCLEOTIDE SEQUENCE [LARGE SCALE GENOMIC DNA]</scope>
    <source>
        <strain evidence="10 11">DSM 44666</strain>
    </source>
</reference>
<dbReference type="CDD" id="cd03225">
    <property type="entry name" value="ABC_cobalt_CbiO_domain1"/>
    <property type="match status" value="1"/>
</dbReference>
<dbReference type="InterPro" id="IPR003439">
    <property type="entry name" value="ABC_transporter-like_ATP-bd"/>
</dbReference>
<dbReference type="PANTHER" id="PTHR43553:SF24">
    <property type="entry name" value="ENERGY-COUPLING FACTOR TRANSPORTER ATP-BINDING PROTEIN ECFA1"/>
    <property type="match status" value="1"/>
</dbReference>